<protein>
    <submittedName>
        <fullName evidence="2">Phage-related minor tail protein</fullName>
    </submittedName>
</protein>
<name>A0A3S4U052_9PAST</name>
<dbReference type="Pfam" id="PF09718">
    <property type="entry name" value="Tape_meas_lam_C"/>
    <property type="match status" value="1"/>
</dbReference>
<evidence type="ECO:0000259" key="1">
    <source>
        <dbReference type="Pfam" id="PF09718"/>
    </source>
</evidence>
<evidence type="ECO:0000313" key="2">
    <source>
        <dbReference type="EMBL" id="VEH66713.1"/>
    </source>
</evidence>
<evidence type="ECO:0000313" key="3">
    <source>
        <dbReference type="Proteomes" id="UP000278733"/>
    </source>
</evidence>
<accession>A0A3S4U052</accession>
<reference evidence="2 3" key="1">
    <citation type="submission" date="2018-12" db="EMBL/GenBank/DDBJ databases">
        <authorList>
            <consortium name="Pathogen Informatics"/>
        </authorList>
    </citation>
    <scope>NUCLEOTIDE SEQUENCE [LARGE SCALE GENOMIC DNA]</scope>
    <source>
        <strain evidence="2 3">NCTC8284</strain>
    </source>
</reference>
<dbReference type="EMBL" id="LR134405">
    <property type="protein sequence ID" value="VEH66713.1"/>
    <property type="molecule type" value="Genomic_DNA"/>
</dbReference>
<proteinExistence type="predicted"/>
<dbReference type="AlphaFoldDB" id="A0A3S4U052"/>
<organism evidence="2 3">
    <name type="scientific">Rodentibacter pneumotropicus</name>
    <dbReference type="NCBI Taxonomy" id="758"/>
    <lineage>
        <taxon>Bacteria</taxon>
        <taxon>Pseudomonadati</taxon>
        <taxon>Pseudomonadota</taxon>
        <taxon>Gammaproteobacteria</taxon>
        <taxon>Pasteurellales</taxon>
        <taxon>Pasteurellaceae</taxon>
        <taxon>Rodentibacter</taxon>
    </lineage>
</organism>
<dbReference type="Proteomes" id="UP000278733">
    <property type="component" value="Chromosome"/>
</dbReference>
<gene>
    <name evidence="2" type="ORF">NCTC8284_01888</name>
</gene>
<feature type="domain" description="Bacteriophage tail tape measure C-terminal" evidence="1">
    <location>
        <begin position="1"/>
        <end position="31"/>
    </location>
</feature>
<dbReference type="KEGG" id="rpne:NCTC8284_01888"/>
<sequence length="194" mass="20724">MTGKADFSAMAVSIMRDISNMIVKMMLFNAIKSAANAMGFGFSGDGSVGSPDMRYVGGLVGFDEGGFTGLGGKYKPAGIVHKGEYVLTKEATSRIGLDYLNYLNYGNAFRGRGFANGGGVGVPRLPSINYDASRSSGNISVKVINNGEPMEANVTQKQRNGQMEITVELMRQIARAESNEVIQQNMRAGGIFAR</sequence>
<dbReference type="InterPro" id="IPR006431">
    <property type="entry name" value="Phage_tape_meas_C"/>
</dbReference>